<evidence type="ECO:0000313" key="2">
    <source>
        <dbReference type="Proteomes" id="UP000018144"/>
    </source>
</evidence>
<keyword evidence="2" id="KW-1185">Reference proteome</keyword>
<reference evidence="1 2" key="1">
    <citation type="journal article" date="2013" name="PLoS Genet.">
        <title>The genome and development-dependent transcriptomes of Pyronema confluens: a window into fungal evolution.</title>
        <authorList>
            <person name="Traeger S."/>
            <person name="Altegoer F."/>
            <person name="Freitag M."/>
            <person name="Gabaldon T."/>
            <person name="Kempken F."/>
            <person name="Kumar A."/>
            <person name="Marcet-Houben M."/>
            <person name="Poggeler S."/>
            <person name="Stajich J.E."/>
            <person name="Nowrousian M."/>
        </authorList>
    </citation>
    <scope>NUCLEOTIDE SEQUENCE [LARGE SCALE GENOMIC DNA]</scope>
    <source>
        <strain evidence="2">CBS 100304</strain>
        <tissue evidence="1">Vegetative mycelium</tissue>
    </source>
</reference>
<evidence type="ECO:0000313" key="1">
    <source>
        <dbReference type="EMBL" id="CCX05745.1"/>
    </source>
</evidence>
<dbReference type="AlphaFoldDB" id="U4L6T8"/>
<dbReference type="EMBL" id="HF935272">
    <property type="protein sequence ID" value="CCX05745.1"/>
    <property type="molecule type" value="Genomic_DNA"/>
</dbReference>
<dbReference type="Proteomes" id="UP000018144">
    <property type="component" value="Unassembled WGS sequence"/>
</dbReference>
<proteinExistence type="predicted"/>
<name>U4L6T8_PYROM</name>
<protein>
    <submittedName>
        <fullName evidence="1">Uncharacterized protein</fullName>
    </submittedName>
</protein>
<gene>
    <name evidence="1" type="ORF">PCON_05332</name>
</gene>
<sequence>MQLQPETQFPRFIFLWKGKKSAKQQLLVLPTASNSIKTGSTSSNKPQSMIFIFSQPSYVLTGDSPKSFIMIFL</sequence>
<accession>U4L6T8</accession>
<organism evidence="1 2">
    <name type="scientific">Pyronema omphalodes (strain CBS 100304)</name>
    <name type="common">Pyronema confluens</name>
    <dbReference type="NCBI Taxonomy" id="1076935"/>
    <lineage>
        <taxon>Eukaryota</taxon>
        <taxon>Fungi</taxon>
        <taxon>Dikarya</taxon>
        <taxon>Ascomycota</taxon>
        <taxon>Pezizomycotina</taxon>
        <taxon>Pezizomycetes</taxon>
        <taxon>Pezizales</taxon>
        <taxon>Pyronemataceae</taxon>
        <taxon>Pyronema</taxon>
    </lineage>
</organism>